<keyword evidence="1 3" id="KW-0547">Nucleotide-binding</keyword>
<dbReference type="GO" id="GO:0017116">
    <property type="term" value="F:single-stranded DNA helicase activity"/>
    <property type="evidence" value="ECO:0007669"/>
    <property type="project" value="TreeGrafter"/>
</dbReference>
<dbReference type="CDD" id="cd18809">
    <property type="entry name" value="SF1_C_RecD"/>
    <property type="match status" value="1"/>
</dbReference>
<dbReference type="AlphaFoldDB" id="A0A091B4L8"/>
<dbReference type="GO" id="GO:0008854">
    <property type="term" value="F:exodeoxyribonuclease V activity"/>
    <property type="evidence" value="ECO:0007669"/>
    <property type="project" value="InterPro"/>
</dbReference>
<dbReference type="Proteomes" id="UP000029393">
    <property type="component" value="Unassembled WGS sequence"/>
</dbReference>
<comment type="similarity">
    <text evidence="3">Belongs to the RecD family.</text>
</comment>
<dbReference type="PATRIC" id="fig|1384056.3.peg.1331"/>
<dbReference type="EC" id="5.6.2.3" evidence="3"/>
<proteinExistence type="inferred from homology"/>
<reference evidence="5 6" key="1">
    <citation type="submission" date="2013-09" db="EMBL/GenBank/DDBJ databases">
        <title>Genome sequencing of Arenimonas metalli.</title>
        <authorList>
            <person name="Chen F."/>
            <person name="Wang G."/>
        </authorList>
    </citation>
    <scope>NUCLEOTIDE SEQUENCE [LARGE SCALE GENOMIC DNA]</scope>
    <source>
        <strain evidence="5 6">CF5-1</strain>
    </source>
</reference>
<dbReference type="GO" id="GO:0043139">
    <property type="term" value="F:5'-3' DNA helicase activity"/>
    <property type="evidence" value="ECO:0007669"/>
    <property type="project" value="UniProtKB-UniRule"/>
</dbReference>
<dbReference type="CDD" id="cd17933">
    <property type="entry name" value="DEXSc_RecD-like"/>
    <property type="match status" value="1"/>
</dbReference>
<evidence type="ECO:0000313" key="6">
    <source>
        <dbReference type="Proteomes" id="UP000029393"/>
    </source>
</evidence>
<dbReference type="Gene3D" id="3.40.50.300">
    <property type="entry name" value="P-loop containing nucleotide triphosphate hydrolases"/>
    <property type="match status" value="3"/>
</dbReference>
<keyword evidence="2 3" id="KW-0067">ATP-binding</keyword>
<accession>A0A091B4L8</accession>
<dbReference type="EMBL" id="AVCK01000016">
    <property type="protein sequence ID" value="KFN46462.1"/>
    <property type="molecule type" value="Genomic_DNA"/>
</dbReference>
<evidence type="ECO:0000259" key="4">
    <source>
        <dbReference type="Pfam" id="PF13538"/>
    </source>
</evidence>
<keyword evidence="3" id="KW-0540">Nuclease</keyword>
<dbReference type="InterPro" id="IPR050534">
    <property type="entry name" value="Coronavir_polyprotein_1ab"/>
</dbReference>
<dbReference type="Pfam" id="PF13538">
    <property type="entry name" value="UvrD_C_2"/>
    <property type="match status" value="1"/>
</dbReference>
<evidence type="ECO:0000256" key="3">
    <source>
        <dbReference type="HAMAP-Rule" id="MF_01487"/>
    </source>
</evidence>
<comment type="function">
    <text evidence="3">A helicase/nuclease that prepares dsDNA breaks (DSB) for recombinational DNA repair. Binds to DSBs and unwinds DNA via a highly rapid and processive ATP-dependent bidirectional helicase activity. Unwinds dsDNA until it encounters a Chi (crossover hotspot instigator) sequence from the 3' direction. Cuts ssDNA a few nucleotides 3' to the Chi site. The properties and activities of the enzyme are changed at Chi. The Chi-altered holoenzyme produces a long 3'-ssDNA overhang and facilitates RecA-binding to the ssDNA for homologous DNA recombination and repair. Holoenzyme degrades any linearized DNA that is unable to undergo homologous recombination. In the holoenzyme this subunit has ssDNA-dependent ATPase and 5'-3' helicase activity. When added to pre-assembled RecBC greatly stimulates nuclease activity and augments holoenzyme processivity. Negatively regulates the RecA-loading ability of RecBCD.</text>
</comment>
<sequence length="578" mass="61153">MNHLRYDGAPPRLPADLAARPEERALARVLARWVLAHGGSARLSELAARAVLAEQAGHTALQLDPGEEAGRIAGEALVSDGSRQSPFVLDDAGRFYLWRNFAHEGEVAARITQLRDAATPLPMAAAELAALFPGGDPARDGAQRAAVAAVGGRRLFLLTGGPGTGKTTTVLRMLLRLLRDGIAARDGLAIAAPTGKAAQRLVQSVRLEAARLRASLPTDWAPYFDALAGGEALTVHRLLGWSPRRNAFQRGPDSPIDAGVVVVDEASMLDLSQLRAVLRALRPGATLVLVGDADQLDSVGAGAVLGDLVAVLEAEGAADLVRLRHSFRADTRLLPVNEAVRAGDPAALQAALAQADGQARLRPVEDTAALARVLRRWADTLADQAAPPALPAGDDASAAALSALRALADRQLLCALREGAFGAVALNDAIERRLRQRWEVPAGQDWFSGRAVMVTRNDYGSDLFNGDVGLCLRGADGELRVWFEAAEGGARAFTPGALPAHAPAWALTIHKSQGSEYGEVAVLLPPDPEHCILSRQLLYTALSRARRAVEIWGPQASLENALARALPRAGGLRDRLSR</sequence>
<evidence type="ECO:0000256" key="1">
    <source>
        <dbReference type="ARBA" id="ARBA00022741"/>
    </source>
</evidence>
<evidence type="ECO:0000256" key="2">
    <source>
        <dbReference type="ARBA" id="ARBA00022840"/>
    </source>
</evidence>
<dbReference type="eggNOG" id="COG0507">
    <property type="taxonomic scope" value="Bacteria"/>
</dbReference>
<dbReference type="InterPro" id="IPR027785">
    <property type="entry name" value="UvrD-like_helicase_C"/>
</dbReference>
<name>A0A091B4L8_9GAMM</name>
<dbReference type="PANTHER" id="PTHR43788">
    <property type="entry name" value="DNA2/NAM7 HELICASE FAMILY MEMBER"/>
    <property type="match status" value="1"/>
</dbReference>
<dbReference type="OrthoDB" id="9803432at2"/>
<comment type="subunit">
    <text evidence="3">Heterotrimer of RecB, RecC and RecD. All subunits contribute to DNA-binding.</text>
</comment>
<dbReference type="PANTHER" id="PTHR43788:SF6">
    <property type="entry name" value="DNA HELICASE B"/>
    <property type="match status" value="1"/>
</dbReference>
<dbReference type="InterPro" id="IPR006344">
    <property type="entry name" value="RecD"/>
</dbReference>
<feature type="binding site" evidence="3">
    <location>
        <begin position="160"/>
        <end position="167"/>
    </location>
    <ligand>
        <name>ATP</name>
        <dbReference type="ChEBI" id="CHEBI:30616"/>
    </ligand>
</feature>
<dbReference type="HAMAP" id="MF_01487">
    <property type="entry name" value="RecD"/>
    <property type="match status" value="1"/>
</dbReference>
<comment type="catalytic activity">
    <reaction evidence="3">
        <text>ATP + H2O = ADP + phosphate + H(+)</text>
        <dbReference type="Rhea" id="RHEA:13065"/>
        <dbReference type="ChEBI" id="CHEBI:15377"/>
        <dbReference type="ChEBI" id="CHEBI:15378"/>
        <dbReference type="ChEBI" id="CHEBI:30616"/>
        <dbReference type="ChEBI" id="CHEBI:43474"/>
        <dbReference type="ChEBI" id="CHEBI:456216"/>
        <dbReference type="EC" id="5.6.2.3"/>
    </reaction>
</comment>
<evidence type="ECO:0000313" key="5">
    <source>
        <dbReference type="EMBL" id="KFN46462.1"/>
    </source>
</evidence>
<dbReference type="GO" id="GO:0009338">
    <property type="term" value="C:exodeoxyribonuclease V complex"/>
    <property type="evidence" value="ECO:0007669"/>
    <property type="project" value="InterPro"/>
</dbReference>
<protein>
    <recommendedName>
        <fullName evidence="3">RecBCD enzyme subunit RecD</fullName>
        <ecNumber evidence="3">5.6.2.3</ecNumber>
    </recommendedName>
    <alternativeName>
        <fullName evidence="3">DNA 5'-3' helicase subunit RecD</fullName>
    </alternativeName>
    <alternativeName>
        <fullName evidence="3">Exonuclease V subunit RecD</fullName>
        <shortName evidence="3">ExoV subunit RecD</shortName>
    </alternativeName>
    <alternativeName>
        <fullName evidence="3">Helicase/nuclease RecBCD subunit RecD</fullName>
    </alternativeName>
</protein>
<dbReference type="STRING" id="1384056.N787_10555"/>
<keyword evidence="3" id="KW-0227">DNA damage</keyword>
<organism evidence="5 6">
    <name type="scientific">Arenimonas metalli CF5-1</name>
    <dbReference type="NCBI Taxonomy" id="1384056"/>
    <lineage>
        <taxon>Bacteria</taxon>
        <taxon>Pseudomonadati</taxon>
        <taxon>Pseudomonadota</taxon>
        <taxon>Gammaproteobacteria</taxon>
        <taxon>Lysobacterales</taxon>
        <taxon>Lysobacteraceae</taxon>
        <taxon>Arenimonas</taxon>
    </lineage>
</organism>
<dbReference type="SUPFAM" id="SSF52540">
    <property type="entry name" value="P-loop containing nucleoside triphosphate hydrolases"/>
    <property type="match status" value="1"/>
</dbReference>
<keyword evidence="3" id="KW-0347">Helicase</keyword>
<keyword evidence="3" id="KW-0413">Isomerase</keyword>
<dbReference type="InterPro" id="IPR027417">
    <property type="entry name" value="P-loop_NTPase"/>
</dbReference>
<keyword evidence="6" id="KW-1185">Reference proteome</keyword>
<keyword evidence="3" id="KW-0269">Exonuclease</keyword>
<dbReference type="GO" id="GO:0016887">
    <property type="term" value="F:ATP hydrolysis activity"/>
    <property type="evidence" value="ECO:0007669"/>
    <property type="project" value="RHEA"/>
</dbReference>
<dbReference type="RefSeq" id="WP_052575228.1">
    <property type="nucleotide sequence ID" value="NZ_AVCK01000016.1"/>
</dbReference>
<dbReference type="GO" id="GO:0003677">
    <property type="term" value="F:DNA binding"/>
    <property type="evidence" value="ECO:0007669"/>
    <property type="project" value="UniProtKB-UniRule"/>
</dbReference>
<keyword evidence="3" id="KW-0238">DNA-binding</keyword>
<comment type="miscellaneous">
    <text evidence="3">In the RecBCD complex, RecB has a slow 3'-5' helicase, an exonuclease activity and loads RecA onto ssDNA, RecD has a fast 5'-3' helicase activity, while RecC stimulates the ATPase and processivity of the RecB helicase and contributes to recognition of the Chi site.</text>
</comment>
<comment type="caution">
    <text evidence="5">The sequence shown here is derived from an EMBL/GenBank/DDBJ whole genome shotgun (WGS) entry which is preliminary data.</text>
</comment>
<dbReference type="GO" id="GO:0000724">
    <property type="term" value="P:double-strand break repair via homologous recombination"/>
    <property type="evidence" value="ECO:0007669"/>
    <property type="project" value="UniProtKB-UniRule"/>
</dbReference>
<dbReference type="GO" id="GO:0005524">
    <property type="term" value="F:ATP binding"/>
    <property type="evidence" value="ECO:0007669"/>
    <property type="project" value="UniProtKB-UniRule"/>
</dbReference>
<feature type="domain" description="UvrD-like helicase C-terminal" evidence="4">
    <location>
        <begin position="503"/>
        <end position="549"/>
    </location>
</feature>
<dbReference type="Pfam" id="PF13245">
    <property type="entry name" value="AAA_19"/>
    <property type="match status" value="1"/>
</dbReference>
<dbReference type="NCBIfam" id="TIGR01447">
    <property type="entry name" value="recD"/>
    <property type="match status" value="1"/>
</dbReference>
<gene>
    <name evidence="3" type="primary">recD</name>
    <name evidence="5" type="ORF">N787_10555</name>
</gene>
<keyword evidence="3" id="KW-0234">DNA repair</keyword>
<keyword evidence="3" id="KW-0378">Hydrolase</keyword>